<keyword evidence="4" id="KW-1185">Reference proteome</keyword>
<dbReference type="EMBL" id="JAXAVU010000012">
    <property type="protein sequence ID" value="MDX8146384.1"/>
    <property type="molecule type" value="Genomic_DNA"/>
</dbReference>
<comment type="caution">
    <text evidence="3">The sequence shown here is derived from an EMBL/GenBank/DDBJ whole genome shotgun (WGS) entry which is preliminary data.</text>
</comment>
<protein>
    <recommendedName>
        <fullName evidence="5">Helix-turn-helix domain-containing protein</fullName>
    </recommendedName>
</protein>
<sequence>MITAERNDLPGAEQQRELAGVLRGLRLAAGTTLEDFASEYKISPLQVRFIEDAAAIPARTHLHAYLELVDDDPRTRAHVLKLWSLVHKDHTARRHARRDMRASAKPPMRSGPNLDHEETLLETTVIMSGPPLLEIASDSAATAHSRGRRPAAINRQETRLTLSKPAWRRAAQVSKADSSLWPDPDLLRSAAEFAQALESIKKGTGLSYKMLAQATNDTNYPLASSTVHGMCTKPKLPASVDSVQCFIEVCGGDLRMQRRWAATWQRLRQAPVDSTPATRVPSELAADAEVARQLLVDATTETESLGAKDTADGSVTTSLCESGEENSGRSRLVWTPPEEVDDPDDNLREDEPLASPEVVTRNADPRLYLWLIPLVFVFGAVTGALLLSLLT</sequence>
<name>A0ABU4V3W5_9PSEU</name>
<evidence type="ECO:0000313" key="4">
    <source>
        <dbReference type="Proteomes" id="UP001285352"/>
    </source>
</evidence>
<feature type="region of interest" description="Disordered" evidence="1">
    <location>
        <begin position="94"/>
        <end position="115"/>
    </location>
</feature>
<feature type="region of interest" description="Disordered" evidence="1">
    <location>
        <begin position="301"/>
        <end position="353"/>
    </location>
</feature>
<gene>
    <name evidence="3" type="ORF">SK854_30020</name>
</gene>
<organism evidence="3 4">
    <name type="scientific">Lentzea sokolovensis</name>
    <dbReference type="NCBI Taxonomy" id="3095429"/>
    <lineage>
        <taxon>Bacteria</taxon>
        <taxon>Bacillati</taxon>
        <taxon>Actinomycetota</taxon>
        <taxon>Actinomycetes</taxon>
        <taxon>Pseudonocardiales</taxon>
        <taxon>Pseudonocardiaceae</taxon>
        <taxon>Lentzea</taxon>
    </lineage>
</organism>
<evidence type="ECO:0000256" key="1">
    <source>
        <dbReference type="SAM" id="MobiDB-lite"/>
    </source>
</evidence>
<evidence type="ECO:0008006" key="5">
    <source>
        <dbReference type="Google" id="ProtNLM"/>
    </source>
</evidence>
<accession>A0ABU4V3W5</accession>
<dbReference type="Proteomes" id="UP001285352">
    <property type="component" value="Unassembled WGS sequence"/>
</dbReference>
<evidence type="ECO:0000256" key="2">
    <source>
        <dbReference type="SAM" id="Phobius"/>
    </source>
</evidence>
<keyword evidence="2" id="KW-0472">Membrane</keyword>
<keyword evidence="2" id="KW-1133">Transmembrane helix</keyword>
<dbReference type="RefSeq" id="WP_319978469.1">
    <property type="nucleotide sequence ID" value="NZ_JAXAVU010000012.1"/>
</dbReference>
<feature type="transmembrane region" description="Helical" evidence="2">
    <location>
        <begin position="367"/>
        <end position="390"/>
    </location>
</feature>
<reference evidence="3 4" key="1">
    <citation type="submission" date="2023-11" db="EMBL/GenBank/DDBJ databases">
        <title>Lentzea sokolovensis, sp. nov., Lentzea kristufkii, sp. nov., and Lentzea miocenensis, sp. nov., rare actinobacteria from Sokolov Coal Basin, Miocene lacustrine sediment, Czech Republic.</title>
        <authorList>
            <person name="Lara A."/>
            <person name="Kotroba L."/>
            <person name="Nouioui I."/>
            <person name="Neumann-Schaal M."/>
            <person name="Mast Y."/>
            <person name="Chronakova A."/>
        </authorList>
    </citation>
    <scope>NUCLEOTIDE SEQUENCE [LARGE SCALE GENOMIC DNA]</scope>
    <source>
        <strain evidence="3 4">BCCO 10_0061</strain>
    </source>
</reference>
<proteinExistence type="predicted"/>
<keyword evidence="2" id="KW-0812">Transmembrane</keyword>
<evidence type="ECO:0000313" key="3">
    <source>
        <dbReference type="EMBL" id="MDX8146384.1"/>
    </source>
</evidence>